<dbReference type="Proteomes" id="UP001333818">
    <property type="component" value="Unassembled WGS sequence"/>
</dbReference>
<keyword evidence="2" id="KW-1185">Reference proteome</keyword>
<dbReference type="RefSeq" id="WP_330481923.1">
    <property type="nucleotide sequence ID" value="NZ_JAZBJZ010000004.1"/>
</dbReference>
<accession>A0AAW9PX26</accession>
<evidence type="ECO:0000313" key="1">
    <source>
        <dbReference type="EMBL" id="MEE3715500.1"/>
    </source>
</evidence>
<comment type="caution">
    <text evidence="1">The sequence shown here is derived from an EMBL/GenBank/DDBJ whole genome shotgun (WGS) entry which is preliminary data.</text>
</comment>
<gene>
    <name evidence="1" type="ORF">V2H45_01935</name>
</gene>
<name>A0AAW9PX26_9CYAN</name>
<sequence>MAEISNGGQMLWKLENNERVLHLRHNNIEQWRPYEEFPQYALPDPLGFSKGITTFLALLKKGWTATKA</sequence>
<organism evidence="1 2">
    <name type="scientific">Tumidithrix elongata BACA0141</name>
    <dbReference type="NCBI Taxonomy" id="2716417"/>
    <lineage>
        <taxon>Bacteria</taxon>
        <taxon>Bacillati</taxon>
        <taxon>Cyanobacteriota</taxon>
        <taxon>Cyanophyceae</taxon>
        <taxon>Pseudanabaenales</taxon>
        <taxon>Pseudanabaenaceae</taxon>
        <taxon>Tumidithrix</taxon>
        <taxon>Tumidithrix elongata</taxon>
    </lineage>
</organism>
<protein>
    <submittedName>
        <fullName evidence="1">Uncharacterized protein</fullName>
    </submittedName>
</protein>
<proteinExistence type="predicted"/>
<dbReference type="EMBL" id="JAZBJZ010000004">
    <property type="protein sequence ID" value="MEE3715500.1"/>
    <property type="molecule type" value="Genomic_DNA"/>
</dbReference>
<evidence type="ECO:0000313" key="2">
    <source>
        <dbReference type="Proteomes" id="UP001333818"/>
    </source>
</evidence>
<reference evidence="1" key="1">
    <citation type="submission" date="2024-01" db="EMBL/GenBank/DDBJ databases">
        <title>Bank of Algae and Cyanobacteria of the Azores (BACA) strain genomes.</title>
        <authorList>
            <person name="Luz R."/>
            <person name="Cordeiro R."/>
            <person name="Fonseca A."/>
            <person name="Goncalves V."/>
        </authorList>
    </citation>
    <scope>NUCLEOTIDE SEQUENCE</scope>
    <source>
        <strain evidence="1">BACA0141</strain>
    </source>
</reference>
<dbReference type="AlphaFoldDB" id="A0AAW9PX26"/>